<keyword evidence="3" id="KW-1185">Reference proteome</keyword>
<organism evidence="2 3">
    <name type="scientific">Mytilus edulis</name>
    <name type="common">Blue mussel</name>
    <dbReference type="NCBI Taxonomy" id="6550"/>
    <lineage>
        <taxon>Eukaryota</taxon>
        <taxon>Metazoa</taxon>
        <taxon>Spiralia</taxon>
        <taxon>Lophotrochozoa</taxon>
        <taxon>Mollusca</taxon>
        <taxon>Bivalvia</taxon>
        <taxon>Autobranchia</taxon>
        <taxon>Pteriomorphia</taxon>
        <taxon>Mytilida</taxon>
        <taxon>Mytiloidea</taxon>
        <taxon>Mytilidae</taxon>
        <taxon>Mytilinae</taxon>
        <taxon>Mytilus</taxon>
    </lineage>
</organism>
<accession>A0A8S3SXI6</accession>
<dbReference type="PANTHER" id="PTHR47160:SF10">
    <property type="entry name" value="MULE TRANSPOSASE DOMAIN-CONTAINING PROTEIN"/>
    <property type="match status" value="1"/>
</dbReference>
<gene>
    <name evidence="2" type="ORF">MEDL_38915</name>
</gene>
<comment type="caution">
    <text evidence="2">The sequence shown here is derived from an EMBL/GenBank/DDBJ whole genome shotgun (WGS) entry which is preliminary data.</text>
</comment>
<dbReference type="EMBL" id="CAJPWZ010001861">
    <property type="protein sequence ID" value="CAG2225802.1"/>
    <property type="molecule type" value="Genomic_DNA"/>
</dbReference>
<dbReference type="PANTHER" id="PTHR47160">
    <property type="entry name" value="PUTATIVE-RELATED"/>
    <property type="match status" value="1"/>
</dbReference>
<evidence type="ECO:0000313" key="3">
    <source>
        <dbReference type="Proteomes" id="UP000683360"/>
    </source>
</evidence>
<dbReference type="OrthoDB" id="6145089at2759"/>
<proteinExistence type="predicted"/>
<protein>
    <recommendedName>
        <fullName evidence="1">MULE transposase domain-containing protein</fullName>
    </recommendedName>
</protein>
<dbReference type="InterPro" id="IPR018289">
    <property type="entry name" value="MULE_transposase_dom"/>
</dbReference>
<reference evidence="2" key="1">
    <citation type="submission" date="2021-03" db="EMBL/GenBank/DDBJ databases">
        <authorList>
            <person name="Bekaert M."/>
        </authorList>
    </citation>
    <scope>NUCLEOTIDE SEQUENCE</scope>
</reference>
<sequence length="297" mass="34484">MCYPSNGLMINLCGDATSCDLSRLRCTVKACKGRIKTDEHSTVILNGNCDHQHESDARKLERQIIRVVVKKKATEDITARPMKLVRCELMNIEEETLIEKDLKSLTMAIYRERRKEYPTLPKSRDDVHNTMDVLELKSNKKEPFCLMNSKEHGIVILSCNSNLDALCTKASELFIDGTFSYCPKYFEQLYTFHGFKLGHYVPLVFALLPSKSEEIYTVLLNMISSLCTDRNILFKPRIVHIDFEIAMHNAFRSVFPDTRIECCRFHLGQSWWRKIQKLGLSVEYKNKECESDRKLIR</sequence>
<dbReference type="AlphaFoldDB" id="A0A8S3SXI6"/>
<dbReference type="Proteomes" id="UP000683360">
    <property type="component" value="Unassembled WGS sequence"/>
</dbReference>
<feature type="domain" description="MULE transposase" evidence="1">
    <location>
        <begin position="174"/>
        <end position="268"/>
    </location>
</feature>
<evidence type="ECO:0000313" key="2">
    <source>
        <dbReference type="EMBL" id="CAG2225802.1"/>
    </source>
</evidence>
<dbReference type="Pfam" id="PF10551">
    <property type="entry name" value="MULE"/>
    <property type="match status" value="1"/>
</dbReference>
<name>A0A8S3SXI6_MYTED</name>
<evidence type="ECO:0000259" key="1">
    <source>
        <dbReference type="Pfam" id="PF10551"/>
    </source>
</evidence>